<proteinExistence type="predicted"/>
<dbReference type="Proteomes" id="UP000015102">
    <property type="component" value="Unassembled WGS sequence"/>
</dbReference>
<evidence type="ECO:0000313" key="2">
    <source>
        <dbReference type="Proteomes" id="UP000015102"/>
    </source>
</evidence>
<dbReference type="EMBL" id="CAQQ02167485">
    <property type="status" value="NOT_ANNOTATED_CDS"/>
    <property type="molecule type" value="Genomic_DNA"/>
</dbReference>
<keyword evidence="2" id="KW-1185">Reference proteome</keyword>
<dbReference type="EMBL" id="CAQQ02167484">
    <property type="status" value="NOT_ANNOTATED_CDS"/>
    <property type="molecule type" value="Genomic_DNA"/>
</dbReference>
<protein>
    <submittedName>
        <fullName evidence="1">Uncharacterized protein</fullName>
    </submittedName>
</protein>
<name>T1GS68_MEGSC</name>
<evidence type="ECO:0000313" key="1">
    <source>
        <dbReference type="EnsemblMetazoa" id="MESCA006516-PA"/>
    </source>
</evidence>
<dbReference type="EMBL" id="CAQQ02167486">
    <property type="status" value="NOT_ANNOTATED_CDS"/>
    <property type="molecule type" value="Genomic_DNA"/>
</dbReference>
<dbReference type="AlphaFoldDB" id="T1GS68"/>
<accession>T1GS68</accession>
<reference evidence="1" key="2">
    <citation type="submission" date="2015-06" db="UniProtKB">
        <authorList>
            <consortium name="EnsemblMetazoa"/>
        </authorList>
    </citation>
    <scope>IDENTIFICATION</scope>
</reference>
<dbReference type="HOGENOM" id="CLU_3377605_0_0_1"/>
<reference evidence="2" key="1">
    <citation type="submission" date="2013-02" db="EMBL/GenBank/DDBJ databases">
        <authorList>
            <person name="Hughes D."/>
        </authorList>
    </citation>
    <scope>NUCLEOTIDE SEQUENCE</scope>
    <source>
        <strain>Durham</strain>
        <strain evidence="2">NC isolate 2 -- Noor lab</strain>
    </source>
</reference>
<sequence length="34" mass="3961">MLQIQILLENRWKRVKKNVYQIAISIFISGNSGV</sequence>
<dbReference type="EnsemblMetazoa" id="MESCA006516-RA">
    <property type="protein sequence ID" value="MESCA006516-PA"/>
    <property type="gene ID" value="MESCA006516"/>
</dbReference>
<organism evidence="1 2">
    <name type="scientific">Megaselia scalaris</name>
    <name type="common">Humpbacked fly</name>
    <name type="synonym">Phora scalaris</name>
    <dbReference type="NCBI Taxonomy" id="36166"/>
    <lineage>
        <taxon>Eukaryota</taxon>
        <taxon>Metazoa</taxon>
        <taxon>Ecdysozoa</taxon>
        <taxon>Arthropoda</taxon>
        <taxon>Hexapoda</taxon>
        <taxon>Insecta</taxon>
        <taxon>Pterygota</taxon>
        <taxon>Neoptera</taxon>
        <taxon>Endopterygota</taxon>
        <taxon>Diptera</taxon>
        <taxon>Brachycera</taxon>
        <taxon>Muscomorpha</taxon>
        <taxon>Platypezoidea</taxon>
        <taxon>Phoridae</taxon>
        <taxon>Megaseliini</taxon>
        <taxon>Megaselia</taxon>
    </lineage>
</organism>